<name>A0ACB9YM79_9PEZI</name>
<organism evidence="1 2">
    <name type="scientific">Hypoxylon rubiginosum</name>
    <dbReference type="NCBI Taxonomy" id="110542"/>
    <lineage>
        <taxon>Eukaryota</taxon>
        <taxon>Fungi</taxon>
        <taxon>Dikarya</taxon>
        <taxon>Ascomycota</taxon>
        <taxon>Pezizomycotina</taxon>
        <taxon>Sordariomycetes</taxon>
        <taxon>Xylariomycetidae</taxon>
        <taxon>Xylariales</taxon>
        <taxon>Hypoxylaceae</taxon>
        <taxon>Hypoxylon</taxon>
    </lineage>
</organism>
<reference evidence="1 2" key="1">
    <citation type="journal article" date="2022" name="New Phytol.">
        <title>Ecological generalism drives hyperdiversity of secondary metabolite gene clusters in xylarialean endophytes.</title>
        <authorList>
            <person name="Franco M.E.E."/>
            <person name="Wisecaver J.H."/>
            <person name="Arnold A.E."/>
            <person name="Ju Y.M."/>
            <person name="Slot J.C."/>
            <person name="Ahrendt S."/>
            <person name="Moore L.P."/>
            <person name="Eastman K.E."/>
            <person name="Scott K."/>
            <person name="Konkel Z."/>
            <person name="Mondo S.J."/>
            <person name="Kuo A."/>
            <person name="Hayes R.D."/>
            <person name="Haridas S."/>
            <person name="Andreopoulos B."/>
            <person name="Riley R."/>
            <person name="LaButti K."/>
            <person name="Pangilinan J."/>
            <person name="Lipzen A."/>
            <person name="Amirebrahimi M."/>
            <person name="Yan J."/>
            <person name="Adam C."/>
            <person name="Keymanesh K."/>
            <person name="Ng V."/>
            <person name="Louie K."/>
            <person name="Northen T."/>
            <person name="Drula E."/>
            <person name="Henrissat B."/>
            <person name="Hsieh H.M."/>
            <person name="Youens-Clark K."/>
            <person name="Lutzoni F."/>
            <person name="Miadlikowska J."/>
            <person name="Eastwood D.C."/>
            <person name="Hamelin R.C."/>
            <person name="Grigoriev I.V."/>
            <person name="U'Ren J.M."/>
        </authorList>
    </citation>
    <scope>NUCLEOTIDE SEQUENCE [LARGE SCALE GENOMIC DNA]</scope>
    <source>
        <strain evidence="1 2">CBS 119005</strain>
    </source>
</reference>
<dbReference type="Proteomes" id="UP001497700">
    <property type="component" value="Unassembled WGS sequence"/>
</dbReference>
<evidence type="ECO:0000313" key="2">
    <source>
        <dbReference type="Proteomes" id="UP001497700"/>
    </source>
</evidence>
<dbReference type="EMBL" id="MU393591">
    <property type="protein sequence ID" value="KAI4860307.1"/>
    <property type="molecule type" value="Genomic_DNA"/>
</dbReference>
<protein>
    <submittedName>
        <fullName evidence="1">Heterokaryon incompatibility protein-domain-containing protein</fullName>
    </submittedName>
</protein>
<evidence type="ECO:0000313" key="1">
    <source>
        <dbReference type="EMBL" id="KAI4860307.1"/>
    </source>
</evidence>
<keyword evidence="2" id="KW-1185">Reference proteome</keyword>
<gene>
    <name evidence="1" type="ORF">F4820DRAFT_453039</name>
</gene>
<accession>A0ACB9YM79</accession>
<sequence length="832" mass="90499">MAAVYILEPPREQLAGKGTAPFLIIAARNGGNSAGTLGDGVPRPQDRPRALRDPPAPPAPRSPADVVVELPEEECAVCHRPRDGRFEGVVGDLESEMSRGCRLCDALHQLVVAVTREPRQVSHPFRLEVRRGSPAILDICVATVIVGDVYTPQFARYQVFFQSNATKRPPSISAFDSIGFGSPVAASSRSIQCLSFARAALDQCLRKHGDCGQSPGVDDPELPTRVLDLGLDDDDDSVIKLLEPMPGTRARYAALSHCWGAGAKRLEAKQASLEHLKSSVPWTDLSPTFQDATTVARCLGIRYLWVDSLCIVQDSAADWEVESSRMASVYRSATVTVAAVSSASSDKPFLAPRSGVLQERLLLLGLSRADRQLSAEELGLVAPHVNSAPSYALGIRPLAVHTTAGPLSSRAWTFQEEKLSTRILRFSATELSYECRRGVACECDMYGADYNNTPEVPGLPPLHGLAATEERGAGAGAGEEDGSEARLSQQLSPHLDPFLAWQNRVAEYSRRKLTFASDKLPALAGLATVCHAITKSAYVGGLWRDHFILDLLWRPAGNNRLGNLEQENPFGRTKPAAWQTGITIAAEKLPDPADLANCYLKKLRKTAAHENFLVPRIAEVFGTPPTSDPDFEPSPPPRRVPRRRDVDVDFDIEIETAVLDVRCAVDGLNPFGRVSDGYAVLRGPLLRVEISTRPLARNYGSYILKYGGVAVDFKPDLPLALATDPSSSTAEPRVRRATPDDDPHVRFQGLPVWCLSLLRSCSRDSSSPSSDIEVVFLVLGRSARVPGAYERLGLIDTSASGTVQQLQQQRLDQWFVGGEQHARIPLSEVRCV</sequence>
<proteinExistence type="predicted"/>
<comment type="caution">
    <text evidence="1">The sequence shown here is derived from an EMBL/GenBank/DDBJ whole genome shotgun (WGS) entry which is preliminary data.</text>
</comment>